<keyword evidence="3" id="KW-1185">Reference proteome</keyword>
<organism evidence="2 3">
    <name type="scientific">Halostagnicola larsenii XH-48</name>
    <dbReference type="NCBI Taxonomy" id="797299"/>
    <lineage>
        <taxon>Archaea</taxon>
        <taxon>Methanobacteriati</taxon>
        <taxon>Methanobacteriota</taxon>
        <taxon>Stenosarchaea group</taxon>
        <taxon>Halobacteria</taxon>
        <taxon>Halobacteriales</taxon>
        <taxon>Natrialbaceae</taxon>
        <taxon>Halostagnicola</taxon>
    </lineage>
</organism>
<name>W0JTG9_9EURY</name>
<gene>
    <name evidence="2" type="ORF">HALLA_00855</name>
</gene>
<feature type="region of interest" description="Disordered" evidence="1">
    <location>
        <begin position="35"/>
        <end position="74"/>
    </location>
</feature>
<evidence type="ECO:0000313" key="3">
    <source>
        <dbReference type="Proteomes" id="UP000019024"/>
    </source>
</evidence>
<reference evidence="2 3" key="1">
    <citation type="submission" date="2014-01" db="EMBL/GenBank/DDBJ databases">
        <authorList>
            <consortium name="DOE Joint Genome Institute"/>
            <person name="Anderson I."/>
            <person name="Huntemann M."/>
            <person name="Han J."/>
            <person name="Chen A."/>
            <person name="Kyrpides N."/>
            <person name="Mavromatis K."/>
            <person name="Markowitz V."/>
            <person name="Palaniappan K."/>
            <person name="Ivanova N."/>
            <person name="Schaumberg A."/>
            <person name="Pati A."/>
            <person name="Liolios K."/>
            <person name="Nordberg H.P."/>
            <person name="Cantor M.N."/>
            <person name="Hua S.X."/>
            <person name="Woyke T."/>
        </authorList>
    </citation>
    <scope>NUCLEOTIDE SEQUENCE [LARGE SCALE GENOMIC DNA]</scope>
    <source>
        <strain evidence="2 3">XH-48</strain>
        <plasmid evidence="3">2</plasmid>
    </source>
</reference>
<geneLocation type="plasmid" evidence="2">
    <name>unnamed</name>
</geneLocation>
<keyword evidence="2" id="KW-0614">Plasmid</keyword>
<sequence>MSDRVDDLEATLEEKDDRIAELEAANEAFREQLSDYQEELERRADSSNPGVDETSIDQDDSIWTRTRRFVGDDN</sequence>
<dbReference type="KEGG" id="hlr:HALLA_00855"/>
<accession>W0JTG9</accession>
<protein>
    <submittedName>
        <fullName evidence="2">Uncharacterized protein</fullName>
    </submittedName>
</protein>
<dbReference type="EMBL" id="CP007057">
    <property type="protein sequence ID" value="AHG01874.1"/>
    <property type="molecule type" value="Genomic_DNA"/>
</dbReference>
<dbReference type="eggNOG" id="arCOG06276">
    <property type="taxonomic scope" value="Archaea"/>
</dbReference>
<dbReference type="AlphaFoldDB" id="W0JTG9"/>
<evidence type="ECO:0000256" key="1">
    <source>
        <dbReference type="SAM" id="MobiDB-lite"/>
    </source>
</evidence>
<feature type="compositionally biased region" description="Basic and acidic residues" evidence="1">
    <location>
        <begin position="35"/>
        <end position="45"/>
    </location>
</feature>
<evidence type="ECO:0000313" key="2">
    <source>
        <dbReference type="EMBL" id="AHG01874.1"/>
    </source>
</evidence>
<proteinExistence type="predicted"/>
<dbReference type="HOGENOM" id="CLU_2678766_0_0_2"/>
<dbReference type="Proteomes" id="UP000019024">
    <property type="component" value="Plasmid unnamed2"/>
</dbReference>